<organism evidence="2">
    <name type="scientific">Sesamum latifolium</name>
    <dbReference type="NCBI Taxonomy" id="2727402"/>
    <lineage>
        <taxon>Eukaryota</taxon>
        <taxon>Viridiplantae</taxon>
        <taxon>Streptophyta</taxon>
        <taxon>Embryophyta</taxon>
        <taxon>Tracheophyta</taxon>
        <taxon>Spermatophyta</taxon>
        <taxon>Magnoliopsida</taxon>
        <taxon>eudicotyledons</taxon>
        <taxon>Gunneridae</taxon>
        <taxon>Pentapetalae</taxon>
        <taxon>asterids</taxon>
        <taxon>lamiids</taxon>
        <taxon>Lamiales</taxon>
        <taxon>Pedaliaceae</taxon>
        <taxon>Sesamum</taxon>
    </lineage>
</organism>
<reference evidence="2" key="2">
    <citation type="journal article" date="2024" name="Plant">
        <title>Genomic evolution and insights into agronomic trait innovations of Sesamum species.</title>
        <authorList>
            <person name="Miao H."/>
            <person name="Wang L."/>
            <person name="Qu L."/>
            <person name="Liu H."/>
            <person name="Sun Y."/>
            <person name="Le M."/>
            <person name="Wang Q."/>
            <person name="Wei S."/>
            <person name="Zheng Y."/>
            <person name="Lin W."/>
            <person name="Duan Y."/>
            <person name="Cao H."/>
            <person name="Xiong S."/>
            <person name="Wang X."/>
            <person name="Wei L."/>
            <person name="Li C."/>
            <person name="Ma Q."/>
            <person name="Ju M."/>
            <person name="Zhao R."/>
            <person name="Li G."/>
            <person name="Mu C."/>
            <person name="Tian Q."/>
            <person name="Mei H."/>
            <person name="Zhang T."/>
            <person name="Gao T."/>
            <person name="Zhang H."/>
        </authorList>
    </citation>
    <scope>NUCLEOTIDE SEQUENCE</scope>
    <source>
        <strain evidence="2">KEN1</strain>
    </source>
</reference>
<dbReference type="EMBL" id="JACGWN010000001">
    <property type="protein sequence ID" value="KAL0462851.1"/>
    <property type="molecule type" value="Genomic_DNA"/>
</dbReference>
<dbReference type="CDD" id="cd06222">
    <property type="entry name" value="RNase_H_like"/>
    <property type="match status" value="1"/>
</dbReference>
<sequence length="122" mass="13595">MEPPNKEFFKLNIDGASKENSGPAGAGGIIRDCEDLFIAGFAYSIGITTNNRAELWALWIGLQLAQDFDIHKLIIETDSMYIVNSMTSPHHQPPTCMESLHHTCRRASSSLQYAEVKHCTEN</sequence>
<dbReference type="InterPro" id="IPR053151">
    <property type="entry name" value="RNase_H-like"/>
</dbReference>
<dbReference type="GO" id="GO:0004523">
    <property type="term" value="F:RNA-DNA hybrid ribonuclease activity"/>
    <property type="evidence" value="ECO:0007669"/>
    <property type="project" value="InterPro"/>
</dbReference>
<accession>A0AAW2YAC4</accession>
<reference evidence="2" key="1">
    <citation type="submission" date="2020-06" db="EMBL/GenBank/DDBJ databases">
        <authorList>
            <person name="Li T."/>
            <person name="Hu X."/>
            <person name="Zhang T."/>
            <person name="Song X."/>
            <person name="Zhang H."/>
            <person name="Dai N."/>
            <person name="Sheng W."/>
            <person name="Hou X."/>
            <person name="Wei L."/>
        </authorList>
    </citation>
    <scope>NUCLEOTIDE SEQUENCE</scope>
    <source>
        <strain evidence="2">KEN1</strain>
        <tissue evidence="2">Leaf</tissue>
    </source>
</reference>
<dbReference type="InterPro" id="IPR002156">
    <property type="entry name" value="RNaseH_domain"/>
</dbReference>
<dbReference type="InterPro" id="IPR036397">
    <property type="entry name" value="RNaseH_sf"/>
</dbReference>
<dbReference type="Pfam" id="PF13456">
    <property type="entry name" value="RVT_3"/>
    <property type="match status" value="1"/>
</dbReference>
<dbReference type="InterPro" id="IPR012337">
    <property type="entry name" value="RNaseH-like_sf"/>
</dbReference>
<dbReference type="GO" id="GO:0003676">
    <property type="term" value="F:nucleic acid binding"/>
    <property type="evidence" value="ECO:0007669"/>
    <property type="project" value="InterPro"/>
</dbReference>
<gene>
    <name evidence="2" type="ORF">Slati_0172700</name>
</gene>
<dbReference type="PANTHER" id="PTHR47723">
    <property type="entry name" value="OS05G0353850 PROTEIN"/>
    <property type="match status" value="1"/>
</dbReference>
<comment type="caution">
    <text evidence="2">The sequence shown here is derived from an EMBL/GenBank/DDBJ whole genome shotgun (WGS) entry which is preliminary data.</text>
</comment>
<proteinExistence type="predicted"/>
<dbReference type="PANTHER" id="PTHR47723:SF19">
    <property type="entry name" value="POLYNUCLEOTIDYL TRANSFERASE, RIBONUCLEASE H-LIKE SUPERFAMILY PROTEIN"/>
    <property type="match status" value="1"/>
</dbReference>
<dbReference type="Gene3D" id="3.30.420.10">
    <property type="entry name" value="Ribonuclease H-like superfamily/Ribonuclease H"/>
    <property type="match status" value="1"/>
</dbReference>
<name>A0AAW2YAC4_9LAMI</name>
<protein>
    <recommendedName>
        <fullName evidence="1">RNase H type-1 domain-containing protein</fullName>
    </recommendedName>
</protein>
<evidence type="ECO:0000259" key="1">
    <source>
        <dbReference type="PROSITE" id="PS50879"/>
    </source>
</evidence>
<feature type="domain" description="RNase H type-1" evidence="1">
    <location>
        <begin position="5"/>
        <end position="122"/>
    </location>
</feature>
<dbReference type="PROSITE" id="PS50879">
    <property type="entry name" value="RNASE_H_1"/>
    <property type="match status" value="1"/>
</dbReference>
<dbReference type="InterPro" id="IPR044730">
    <property type="entry name" value="RNase_H-like_dom_plant"/>
</dbReference>
<evidence type="ECO:0000313" key="2">
    <source>
        <dbReference type="EMBL" id="KAL0462851.1"/>
    </source>
</evidence>
<dbReference type="SUPFAM" id="SSF53098">
    <property type="entry name" value="Ribonuclease H-like"/>
    <property type="match status" value="1"/>
</dbReference>
<dbReference type="AlphaFoldDB" id="A0AAW2YAC4"/>